<reference evidence="2 3" key="1">
    <citation type="submission" date="2019-04" db="EMBL/GenBank/DDBJ databases">
        <title>Annotation for the trematode Fasciola gigantica.</title>
        <authorList>
            <person name="Choi Y.-J."/>
        </authorList>
    </citation>
    <scope>NUCLEOTIDE SEQUENCE [LARGE SCALE GENOMIC DNA]</scope>
    <source>
        <strain evidence="2">Uganda_cow_1</strain>
    </source>
</reference>
<dbReference type="Proteomes" id="UP000316759">
    <property type="component" value="Unassembled WGS sequence"/>
</dbReference>
<feature type="region of interest" description="Disordered" evidence="1">
    <location>
        <begin position="46"/>
        <end position="67"/>
    </location>
</feature>
<dbReference type="OrthoDB" id="6251026at2759"/>
<evidence type="ECO:0000313" key="2">
    <source>
        <dbReference type="EMBL" id="TPP63656.1"/>
    </source>
</evidence>
<comment type="caution">
    <text evidence="2">The sequence shown here is derived from an EMBL/GenBank/DDBJ whole genome shotgun (WGS) entry which is preliminary data.</text>
</comment>
<evidence type="ECO:0000256" key="1">
    <source>
        <dbReference type="SAM" id="MobiDB-lite"/>
    </source>
</evidence>
<dbReference type="AlphaFoldDB" id="A0A504YTW4"/>
<sequence length="99" mass="11472">MFCFRSRKSPEIYDEDEETPPRQLYTACLRSPQPTVTVQLVENPPDVRSEWNDVNTGDNAEPVPANTTKRVLTRAELRKLRAQSNYQLYKYSLPLVAEK</sequence>
<accession>A0A504YTW4</accession>
<keyword evidence="3" id="KW-1185">Reference proteome</keyword>
<gene>
    <name evidence="2" type="ORF">FGIG_04209</name>
</gene>
<evidence type="ECO:0000313" key="3">
    <source>
        <dbReference type="Proteomes" id="UP000316759"/>
    </source>
</evidence>
<name>A0A504YTW4_FASGI</name>
<proteinExistence type="predicted"/>
<protein>
    <submittedName>
        <fullName evidence="2">Uncharacterized protein</fullName>
    </submittedName>
</protein>
<dbReference type="EMBL" id="SUNJ01005399">
    <property type="protein sequence ID" value="TPP63656.1"/>
    <property type="molecule type" value="Genomic_DNA"/>
</dbReference>
<feature type="region of interest" description="Disordered" evidence="1">
    <location>
        <begin position="1"/>
        <end position="20"/>
    </location>
</feature>
<organism evidence="2 3">
    <name type="scientific">Fasciola gigantica</name>
    <name type="common">Giant liver fluke</name>
    <dbReference type="NCBI Taxonomy" id="46835"/>
    <lineage>
        <taxon>Eukaryota</taxon>
        <taxon>Metazoa</taxon>
        <taxon>Spiralia</taxon>
        <taxon>Lophotrochozoa</taxon>
        <taxon>Platyhelminthes</taxon>
        <taxon>Trematoda</taxon>
        <taxon>Digenea</taxon>
        <taxon>Plagiorchiida</taxon>
        <taxon>Echinostomata</taxon>
        <taxon>Echinostomatoidea</taxon>
        <taxon>Fasciolidae</taxon>
        <taxon>Fasciola</taxon>
    </lineage>
</organism>